<feature type="non-terminal residue" evidence="10">
    <location>
        <position position="1"/>
    </location>
</feature>
<dbReference type="OrthoDB" id="46529at2759"/>
<feature type="domain" description="Thioesterase" evidence="9">
    <location>
        <begin position="97"/>
        <end position="168"/>
    </location>
</feature>
<dbReference type="GO" id="GO:0042372">
    <property type="term" value="P:phylloquinone biosynthetic process"/>
    <property type="evidence" value="ECO:0007669"/>
    <property type="project" value="TreeGrafter"/>
</dbReference>
<keyword evidence="2" id="KW-0378">Hydrolase</keyword>
<evidence type="ECO:0000313" key="10">
    <source>
        <dbReference type="EMBL" id="TVU17958.1"/>
    </source>
</evidence>
<dbReference type="Pfam" id="PF03061">
    <property type="entry name" value="4HBT"/>
    <property type="match status" value="1"/>
</dbReference>
<dbReference type="EMBL" id="RWGY01000029">
    <property type="protein sequence ID" value="TVU17958.1"/>
    <property type="molecule type" value="Genomic_DNA"/>
</dbReference>
<name>A0A5J9U3Y2_9POAL</name>
<keyword evidence="3" id="KW-0576">Peroxisome</keyword>
<evidence type="ECO:0000313" key="11">
    <source>
        <dbReference type="Proteomes" id="UP000324897"/>
    </source>
</evidence>
<evidence type="ECO:0000256" key="8">
    <source>
        <dbReference type="SAM" id="MobiDB-lite"/>
    </source>
</evidence>
<comment type="subcellular location">
    <subcellularLocation>
        <location evidence="1">Peroxisome</location>
    </subcellularLocation>
</comment>
<dbReference type="Gene3D" id="3.10.129.10">
    <property type="entry name" value="Hotdog Thioesterase"/>
    <property type="match status" value="1"/>
</dbReference>
<feature type="region of interest" description="Disordered" evidence="8">
    <location>
        <begin position="36"/>
        <end position="58"/>
    </location>
</feature>
<sequence length="208" mass="22224">LASGSSLLAAAAADDCLCYANYLYTLPQFERRKKRNATAMGGAGDETSTKPPPASEGEDLVADNALHAFGFEFTHITGSEVAGRLAVTETCCQPFKRLNGGVSALMAEATASIGAYMASGHRRVAGVQLSINHLRPARLGDVVQAKATPVQLGRTIQVWEVQIWLVDPSTSECKDLVSTARVTVLVNLPTPEEMVSFKEGIQKKYAKL</sequence>
<dbReference type="Proteomes" id="UP000324897">
    <property type="component" value="Chromosome 7"/>
</dbReference>
<dbReference type="FunFam" id="3.10.129.10:FF:000048">
    <property type="entry name" value="14-dihydroxy-2-naphthoyl-CoA thioesterase 1"/>
    <property type="match status" value="1"/>
</dbReference>
<evidence type="ECO:0000256" key="7">
    <source>
        <dbReference type="ARBA" id="ARBA00066058"/>
    </source>
</evidence>
<dbReference type="SUPFAM" id="SSF54637">
    <property type="entry name" value="Thioesterase/thiol ester dehydrase-isomerase"/>
    <property type="match status" value="1"/>
</dbReference>
<comment type="similarity">
    <text evidence="6">Belongs to the 4-hydroxybenzoyl-CoA thioesterase family. DHNA-CoA hydrolase subfamily.</text>
</comment>
<proteinExistence type="inferred from homology"/>
<accession>A0A5J9U3Y2</accession>
<gene>
    <name evidence="10" type="ORF">EJB05_34020</name>
</gene>
<evidence type="ECO:0000256" key="5">
    <source>
        <dbReference type="ARBA" id="ARBA00060586"/>
    </source>
</evidence>
<evidence type="ECO:0000256" key="3">
    <source>
        <dbReference type="ARBA" id="ARBA00023140"/>
    </source>
</evidence>
<dbReference type="InterPro" id="IPR029069">
    <property type="entry name" value="HotDog_dom_sf"/>
</dbReference>
<dbReference type="AlphaFoldDB" id="A0A5J9U3Y2"/>
<evidence type="ECO:0000259" key="9">
    <source>
        <dbReference type="Pfam" id="PF03061"/>
    </source>
</evidence>
<evidence type="ECO:0000256" key="2">
    <source>
        <dbReference type="ARBA" id="ARBA00022801"/>
    </source>
</evidence>
<comment type="caution">
    <text evidence="10">The sequence shown here is derived from an EMBL/GenBank/DDBJ whole genome shotgun (WGS) entry which is preliminary data.</text>
</comment>
<evidence type="ECO:0000256" key="6">
    <source>
        <dbReference type="ARBA" id="ARBA00061187"/>
    </source>
</evidence>
<comment type="pathway">
    <text evidence="5">Quinol/quinone metabolism; 1,4-dihydroxy-2-naphthoate biosynthesis; 1,4-dihydroxy-2-naphthoate from chorismate: step 7/7.</text>
</comment>
<dbReference type="InterPro" id="IPR006683">
    <property type="entry name" value="Thioestr_dom"/>
</dbReference>
<dbReference type="PANTHER" id="PTHR43240">
    <property type="entry name" value="1,4-DIHYDROXY-2-NAPHTHOYL-COA THIOESTERASE 1"/>
    <property type="match status" value="1"/>
</dbReference>
<dbReference type="PANTHER" id="PTHR43240:SF24">
    <property type="entry name" value="OS05G0137700 PROTEIN"/>
    <property type="match status" value="1"/>
</dbReference>
<comment type="pathway">
    <text evidence="4">Cofactor biosynthesis; phylloquinone biosynthesis.</text>
</comment>
<evidence type="ECO:0000256" key="4">
    <source>
        <dbReference type="ARBA" id="ARBA00060572"/>
    </source>
</evidence>
<dbReference type="NCBIfam" id="TIGR00369">
    <property type="entry name" value="unchar_dom_1"/>
    <property type="match status" value="1"/>
</dbReference>
<evidence type="ECO:0000256" key="1">
    <source>
        <dbReference type="ARBA" id="ARBA00004275"/>
    </source>
</evidence>
<dbReference type="GO" id="GO:0061522">
    <property type="term" value="F:1,4-dihydroxy-2-naphthoyl-CoA thioesterase activity"/>
    <property type="evidence" value="ECO:0007669"/>
    <property type="project" value="TreeGrafter"/>
</dbReference>
<protein>
    <recommendedName>
        <fullName evidence="9">Thioesterase domain-containing protein</fullName>
    </recommendedName>
</protein>
<reference evidence="10 11" key="1">
    <citation type="journal article" date="2019" name="Sci. Rep.">
        <title>A high-quality genome of Eragrostis curvula grass provides insights into Poaceae evolution and supports new strategies to enhance forage quality.</title>
        <authorList>
            <person name="Carballo J."/>
            <person name="Santos B.A.C.M."/>
            <person name="Zappacosta D."/>
            <person name="Garbus I."/>
            <person name="Selva J.P."/>
            <person name="Gallo C.A."/>
            <person name="Diaz A."/>
            <person name="Albertini E."/>
            <person name="Caccamo M."/>
            <person name="Echenique V."/>
        </authorList>
    </citation>
    <scope>NUCLEOTIDE SEQUENCE [LARGE SCALE GENOMIC DNA]</scope>
    <source>
        <strain evidence="11">cv. Victoria</strain>
        <tissue evidence="10">Leaf</tissue>
    </source>
</reference>
<dbReference type="CDD" id="cd03443">
    <property type="entry name" value="PaaI_thioesterase"/>
    <property type="match status" value="1"/>
</dbReference>
<dbReference type="InterPro" id="IPR003736">
    <property type="entry name" value="PAAI_dom"/>
</dbReference>
<comment type="subunit">
    <text evidence="7">Homotetramers.</text>
</comment>
<keyword evidence="11" id="KW-1185">Reference proteome</keyword>
<dbReference type="GO" id="GO:0005777">
    <property type="term" value="C:peroxisome"/>
    <property type="evidence" value="ECO:0007669"/>
    <property type="project" value="UniProtKB-SubCell"/>
</dbReference>
<organism evidence="10 11">
    <name type="scientific">Eragrostis curvula</name>
    <name type="common">weeping love grass</name>
    <dbReference type="NCBI Taxonomy" id="38414"/>
    <lineage>
        <taxon>Eukaryota</taxon>
        <taxon>Viridiplantae</taxon>
        <taxon>Streptophyta</taxon>
        <taxon>Embryophyta</taxon>
        <taxon>Tracheophyta</taxon>
        <taxon>Spermatophyta</taxon>
        <taxon>Magnoliopsida</taxon>
        <taxon>Liliopsida</taxon>
        <taxon>Poales</taxon>
        <taxon>Poaceae</taxon>
        <taxon>PACMAD clade</taxon>
        <taxon>Chloridoideae</taxon>
        <taxon>Eragrostideae</taxon>
        <taxon>Eragrostidinae</taxon>
        <taxon>Eragrostis</taxon>
    </lineage>
</organism>